<feature type="disulfide bond" evidence="11">
    <location>
        <begin position="94"/>
        <end position="106"/>
    </location>
</feature>
<dbReference type="InterPro" id="IPR001579">
    <property type="entry name" value="Glyco_hydro_18_chit_AS"/>
</dbReference>
<dbReference type="InterPro" id="IPR001002">
    <property type="entry name" value="Chitin-bd_1"/>
</dbReference>
<evidence type="ECO:0000256" key="8">
    <source>
        <dbReference type="ARBA" id="ARBA00023277"/>
    </source>
</evidence>
<keyword evidence="7" id="KW-0843">Virulence</keyword>
<evidence type="ECO:0000313" key="18">
    <source>
        <dbReference type="Proteomes" id="UP000037696"/>
    </source>
</evidence>
<dbReference type="PROSITE" id="PS01095">
    <property type="entry name" value="GH18_1"/>
    <property type="match status" value="1"/>
</dbReference>
<keyword evidence="18" id="KW-1185">Reference proteome</keyword>
<dbReference type="EC" id="3.2.1.14" evidence="3"/>
<dbReference type="Gene3D" id="3.30.60.10">
    <property type="entry name" value="Endochitinase-like"/>
    <property type="match status" value="1"/>
</dbReference>
<keyword evidence="9 12" id="KW-0326">Glycosidase</keyword>
<dbReference type="InterPro" id="IPR036779">
    <property type="entry name" value="LysM_dom_sf"/>
</dbReference>
<evidence type="ECO:0000313" key="17">
    <source>
        <dbReference type="EMBL" id="KOS36504.1"/>
    </source>
</evidence>
<dbReference type="Pfam" id="PF00704">
    <property type="entry name" value="Glyco_hydro_18"/>
    <property type="match status" value="1"/>
</dbReference>
<proteinExistence type="inferred from homology"/>
<comment type="caution">
    <text evidence="11">Lacks conserved residue(s) required for the propagation of feature annotation.</text>
</comment>
<dbReference type="InterPro" id="IPR018371">
    <property type="entry name" value="Chitin-binding_1_CS"/>
</dbReference>
<dbReference type="InterPro" id="IPR001223">
    <property type="entry name" value="Glyco_hydro18_cat"/>
</dbReference>
<dbReference type="SUPFAM" id="SSF51445">
    <property type="entry name" value="(Trans)glycosidases"/>
    <property type="match status" value="1"/>
</dbReference>
<accession>A0A0M8NWT6</accession>
<evidence type="ECO:0000256" key="7">
    <source>
        <dbReference type="ARBA" id="ARBA00023026"/>
    </source>
</evidence>
<dbReference type="OrthoDB" id="73875at2759"/>
<keyword evidence="6" id="KW-0146">Chitin degradation</keyword>
<dbReference type="InterPro" id="IPR011583">
    <property type="entry name" value="Chitinase_II/V-like_cat"/>
</dbReference>
<comment type="similarity">
    <text evidence="2">Belongs to the glycosyl hydrolase 18 family. Chitinase class V subfamily.</text>
</comment>
<dbReference type="PROSITE" id="PS51782">
    <property type="entry name" value="LYSM"/>
    <property type="match status" value="1"/>
</dbReference>
<dbReference type="Proteomes" id="UP000037696">
    <property type="component" value="Unassembled WGS sequence"/>
</dbReference>
<evidence type="ECO:0000259" key="16">
    <source>
        <dbReference type="PROSITE" id="PS51910"/>
    </source>
</evidence>
<comment type="catalytic activity">
    <reaction evidence="1">
        <text>Random endo-hydrolysis of N-acetyl-beta-D-glucosaminide (1-&gt;4)-beta-linkages in chitin and chitodextrins.</text>
        <dbReference type="EC" id="3.2.1.14"/>
    </reaction>
</comment>
<dbReference type="SUPFAM" id="SSF57016">
    <property type="entry name" value="Plant lectins/antimicrobial peptides"/>
    <property type="match status" value="1"/>
</dbReference>
<feature type="domain" description="Chitin-binding type-1" evidence="14">
    <location>
        <begin position="69"/>
        <end position="125"/>
    </location>
</feature>
<dbReference type="PROSITE" id="PS50941">
    <property type="entry name" value="CHIT_BIND_I_2"/>
    <property type="match status" value="1"/>
</dbReference>
<dbReference type="PANTHER" id="PTHR11177:SF333">
    <property type="entry name" value="CHITINASE"/>
    <property type="match status" value="1"/>
</dbReference>
<comment type="caution">
    <text evidence="17">The sequence shown here is derived from an EMBL/GenBank/DDBJ whole genome shotgun (WGS) entry which is preliminary data.</text>
</comment>
<dbReference type="STRING" id="229535.A0A0M8NWT6"/>
<evidence type="ECO:0000256" key="12">
    <source>
        <dbReference type="RuleBase" id="RU000489"/>
    </source>
</evidence>
<evidence type="ECO:0000256" key="11">
    <source>
        <dbReference type="PROSITE-ProRule" id="PRU00261"/>
    </source>
</evidence>
<protein>
    <recommendedName>
        <fullName evidence="3">chitinase</fullName>
        <ecNumber evidence="3">3.2.1.14</ecNumber>
    </recommendedName>
</protein>
<dbReference type="SMART" id="SM00636">
    <property type="entry name" value="Glyco_18"/>
    <property type="match status" value="1"/>
</dbReference>
<gene>
    <name evidence="17" type="ORF">ACN38_g12750</name>
</gene>
<dbReference type="InterPro" id="IPR029070">
    <property type="entry name" value="Chitinase_insertion_sf"/>
</dbReference>
<evidence type="ECO:0000256" key="4">
    <source>
        <dbReference type="ARBA" id="ARBA00022669"/>
    </source>
</evidence>
<dbReference type="SMART" id="SM00270">
    <property type="entry name" value="ChtBD1"/>
    <property type="match status" value="1"/>
</dbReference>
<evidence type="ECO:0000256" key="13">
    <source>
        <dbReference type="SAM" id="SignalP"/>
    </source>
</evidence>
<dbReference type="EMBL" id="LHQQ01000443">
    <property type="protein sequence ID" value="KOS36504.1"/>
    <property type="molecule type" value="Genomic_DNA"/>
</dbReference>
<dbReference type="Gene3D" id="3.20.20.80">
    <property type="entry name" value="Glycosidases"/>
    <property type="match status" value="1"/>
</dbReference>
<evidence type="ECO:0000256" key="6">
    <source>
        <dbReference type="ARBA" id="ARBA00023024"/>
    </source>
</evidence>
<feature type="chain" id="PRO_5005819560" description="chitinase" evidence="13">
    <location>
        <begin position="22"/>
        <end position="1151"/>
    </location>
</feature>
<dbReference type="GO" id="GO:0008843">
    <property type="term" value="F:endochitinase activity"/>
    <property type="evidence" value="ECO:0007669"/>
    <property type="project" value="UniProtKB-EC"/>
</dbReference>
<dbReference type="PANTHER" id="PTHR11177">
    <property type="entry name" value="CHITINASE"/>
    <property type="match status" value="1"/>
</dbReference>
<dbReference type="GO" id="GO:0006032">
    <property type="term" value="P:chitin catabolic process"/>
    <property type="evidence" value="ECO:0007669"/>
    <property type="project" value="UniProtKB-KW"/>
</dbReference>
<keyword evidence="13" id="KW-0732">Signal</keyword>
<dbReference type="Pfam" id="PF00187">
    <property type="entry name" value="Chitin_bind_1"/>
    <property type="match status" value="1"/>
</dbReference>
<dbReference type="InterPro" id="IPR018392">
    <property type="entry name" value="LysM"/>
</dbReference>
<evidence type="ECO:0000256" key="2">
    <source>
        <dbReference type="ARBA" id="ARBA00008682"/>
    </source>
</evidence>
<feature type="signal peptide" evidence="13">
    <location>
        <begin position="1"/>
        <end position="21"/>
    </location>
</feature>
<dbReference type="GO" id="GO:0008061">
    <property type="term" value="F:chitin binding"/>
    <property type="evidence" value="ECO:0007669"/>
    <property type="project" value="UniProtKB-UniRule"/>
</dbReference>
<dbReference type="SUPFAM" id="SSF54556">
    <property type="entry name" value="Chitinase insertion domain"/>
    <property type="match status" value="1"/>
</dbReference>
<feature type="domain" description="LysM" evidence="15">
    <location>
        <begin position="654"/>
        <end position="700"/>
    </location>
</feature>
<keyword evidence="10" id="KW-0624">Polysaccharide degradation</keyword>
<reference evidence="17 18" key="1">
    <citation type="submission" date="2015-08" db="EMBL/GenBank/DDBJ databases">
        <title>Genome sequencing of Penicillium nordicum.</title>
        <authorList>
            <person name="Nguyen H.D."/>
            <person name="Seifert K.A."/>
        </authorList>
    </citation>
    <scope>NUCLEOTIDE SEQUENCE [LARGE SCALE GENOMIC DNA]</scope>
    <source>
        <strain evidence="17 18">DAOMC 185683</strain>
    </source>
</reference>
<keyword evidence="11" id="KW-1015">Disulfide bond</keyword>
<evidence type="ECO:0000259" key="14">
    <source>
        <dbReference type="PROSITE" id="PS50941"/>
    </source>
</evidence>
<evidence type="ECO:0000256" key="3">
    <source>
        <dbReference type="ARBA" id="ARBA00012729"/>
    </source>
</evidence>
<evidence type="ECO:0000259" key="15">
    <source>
        <dbReference type="PROSITE" id="PS51782"/>
    </source>
</evidence>
<dbReference type="InterPro" id="IPR050314">
    <property type="entry name" value="Glycosyl_Hydrlase_18"/>
</dbReference>
<dbReference type="InterPro" id="IPR036861">
    <property type="entry name" value="Endochitinase-like_sf"/>
</dbReference>
<evidence type="ECO:0000256" key="1">
    <source>
        <dbReference type="ARBA" id="ARBA00000822"/>
    </source>
</evidence>
<dbReference type="PROSITE" id="PS00026">
    <property type="entry name" value="CHIT_BIND_I_1"/>
    <property type="match status" value="1"/>
</dbReference>
<keyword evidence="4 11" id="KW-0147">Chitin-binding</keyword>
<feature type="disulfide bond" evidence="11">
    <location>
        <begin position="99"/>
        <end position="113"/>
    </location>
</feature>
<dbReference type="Gene3D" id="3.10.50.10">
    <property type="match status" value="1"/>
</dbReference>
<keyword evidence="8" id="KW-0119">Carbohydrate metabolism</keyword>
<name>A0A0M8NWT6_9EURO</name>
<dbReference type="SUPFAM" id="SSF54106">
    <property type="entry name" value="LysM domain"/>
    <property type="match status" value="1"/>
</dbReference>
<dbReference type="AlphaFoldDB" id="A0A0M8NWT6"/>
<sequence length="1151" mass="121963">MHKFHCVLVTLSLLFLPFVSCADNPCSADSQCAEGCCSKSLKICGFGPSYCADDQCLSTGSANGTCSHKSECDPGVFPGWGDSWGSDYAATEHCPLNVCCSEFGYCGTTTEFCGDSSVAEPLCSGTSTTKRTIGYYEGWNLERSCQTMKPESIPIGGYTHINFAFLYIDPELYTIAPMKTSQQDLYSQVVGLKKRKPDLKVWISIGGWDFNDPGSTASTFSDLAASSLKQTTFFQSLLSFMDSYGFDGVDLDWEYPVASERGGREADFDNFVTFLENLREALDGAKKDYGLSITLPSSYWYLQHFDIVNLIKNVDWFNMMTYDLHGTWDAKNEWIGSVVNSHTNLTEIKLAMDLLWRNDIDPEKVVMGLGFYGRSFTLSDSSCTITGCPFLTGGNAGPCTNSAGTLSFSEIRSILNDDSQKATKHYDSAAAVQIVTFGENQWVSYDDWKSFGAKIDYANSHCIGGTMVWAVSLDVDGSATNGLTGATDLFPDDNGSQGGEGDIYIGPDLWTNDTAEVACNAPCTLVLPPHPLETPVTISWPKYETSVLSTSEGTVYTKATTFNVPEFTITEIPFWPETIASTAGFSAYFSPVQSIAPPSLVINLPPTEAAFPLDTVDYTARVTSTGSTPVITSSASAVSTPAAVQSGIASNCVEFYKATDGDGCYKVASDHDITSDQFLKWNPAVGSDCSGLWKDEYYCVGVAFTSTTSTWTAPKDTMITYSSSHPITIVPQPTVTSINPKKAPIPHIKYTKGNPPSNGGCSAGEALSGCGTHNCNIFGCSGECGIFGCDGGCGIGFCGGGCGFLGCGPGCGDGQCILAGGGGGTDESENNQQTTSTTSSCTETASMTTTTACDTACADATDTACATICDIVTMGGCTPTATAGLQLDELIGGSWDWIGDGQDEQNAQAMSFASVINPYLSSADPILISGTTFTGSMSLTAAPSTTTTATGISASSCGLQSMTGSDNKASSTICTCNGGFGASLSTKTNAAKSTFLICAVDPPLTVTTIEPTTTTKTASVTYTQPADGDSTPLGFLIINQHHFTDYGRGNYLSVQSQGDKSEIVQISGSMLKSEVETGSQANFCGQTTTFSSTEGGILQGKSDTGAIFSCTEDYDHDPITIFSTNSPEETVITYMWKCWTNICAWQNTPVS</sequence>
<dbReference type="GO" id="GO:0000272">
    <property type="term" value="P:polysaccharide catabolic process"/>
    <property type="evidence" value="ECO:0007669"/>
    <property type="project" value="UniProtKB-KW"/>
</dbReference>
<feature type="domain" description="GH18" evidence="16">
    <location>
        <begin position="130"/>
        <end position="486"/>
    </location>
</feature>
<evidence type="ECO:0000256" key="5">
    <source>
        <dbReference type="ARBA" id="ARBA00022801"/>
    </source>
</evidence>
<dbReference type="Gene3D" id="3.10.350.10">
    <property type="entry name" value="LysM domain"/>
    <property type="match status" value="1"/>
</dbReference>
<evidence type="ECO:0000256" key="10">
    <source>
        <dbReference type="ARBA" id="ARBA00023326"/>
    </source>
</evidence>
<dbReference type="PROSITE" id="PS51910">
    <property type="entry name" value="GH18_2"/>
    <property type="match status" value="1"/>
</dbReference>
<keyword evidence="5 12" id="KW-0378">Hydrolase</keyword>
<dbReference type="CDD" id="cd00035">
    <property type="entry name" value="ChtBD1"/>
    <property type="match status" value="1"/>
</dbReference>
<organism evidence="17 18">
    <name type="scientific">Penicillium nordicum</name>
    <dbReference type="NCBI Taxonomy" id="229535"/>
    <lineage>
        <taxon>Eukaryota</taxon>
        <taxon>Fungi</taxon>
        <taxon>Dikarya</taxon>
        <taxon>Ascomycota</taxon>
        <taxon>Pezizomycotina</taxon>
        <taxon>Eurotiomycetes</taxon>
        <taxon>Eurotiomycetidae</taxon>
        <taxon>Eurotiales</taxon>
        <taxon>Aspergillaceae</taxon>
        <taxon>Penicillium</taxon>
    </lineage>
</organism>
<evidence type="ECO:0000256" key="9">
    <source>
        <dbReference type="ARBA" id="ARBA00023295"/>
    </source>
</evidence>
<dbReference type="InterPro" id="IPR017853">
    <property type="entry name" value="GH"/>
</dbReference>